<accession>A0ABM1BEV1</accession>
<feature type="region of interest" description="Disordered" evidence="2">
    <location>
        <begin position="251"/>
        <end position="296"/>
    </location>
</feature>
<reference evidence="4" key="1">
    <citation type="submission" date="2025-08" db="UniProtKB">
        <authorList>
            <consortium name="RefSeq"/>
        </authorList>
    </citation>
    <scope>IDENTIFICATION</scope>
    <source>
        <tissue evidence="4">Muscle</tissue>
    </source>
</reference>
<feature type="compositionally biased region" description="Basic and acidic residues" evidence="2">
    <location>
        <begin position="275"/>
        <end position="296"/>
    </location>
</feature>
<sequence length="296" mass="34197">MMFENLKDKIINVQHDLTSSLRNLTVGDPKNFKTHVRGKKGASLNAGADLLHYYKSQWEELHRTSEENAEAAEDVAYRISDLNKFCRQEQDLMKQFNYQLSLAPGLHSSVMNLMGRIGELQGLFEEVESSLLNLENVLETQALQEKQLDHRFQLALYKEKKLAAFEELKVKLAQEHSKKVQEFEMRQQKVLKERQEAFREAFEEEMQHYKIHGRVERLSSTGSAGHPFGLEDVELENNEVDQSALDAFLAEELSPGSKDELDTDKDELDTDKDELDTVKDDLDKRNKDHDNQTVTR</sequence>
<organism evidence="3 4">
    <name type="scientific">Limulus polyphemus</name>
    <name type="common">Atlantic horseshoe crab</name>
    <dbReference type="NCBI Taxonomy" id="6850"/>
    <lineage>
        <taxon>Eukaryota</taxon>
        <taxon>Metazoa</taxon>
        <taxon>Ecdysozoa</taxon>
        <taxon>Arthropoda</taxon>
        <taxon>Chelicerata</taxon>
        <taxon>Merostomata</taxon>
        <taxon>Xiphosura</taxon>
        <taxon>Limulidae</taxon>
        <taxon>Limulus</taxon>
    </lineage>
</organism>
<comment type="similarity">
    <text evidence="1">Belongs to the dysbindin family.</text>
</comment>
<dbReference type="RefSeq" id="XP_013780570.1">
    <property type="nucleotide sequence ID" value="XM_013925116.2"/>
</dbReference>
<dbReference type="PANTHER" id="PTHR16294">
    <property type="entry name" value="DYSTROBREVIN BINDING PROTEIN 1 DYSBINDIN"/>
    <property type="match status" value="1"/>
</dbReference>
<gene>
    <name evidence="4" type="primary">LOC106464943</name>
</gene>
<proteinExistence type="inferred from homology"/>
<dbReference type="PANTHER" id="PTHR16294:SF6">
    <property type="entry name" value="DYNAMIN N-TERMINAL DOMAIN-CONTAINING PROTEIN"/>
    <property type="match status" value="1"/>
</dbReference>
<evidence type="ECO:0000256" key="1">
    <source>
        <dbReference type="ARBA" id="ARBA00008686"/>
    </source>
</evidence>
<protein>
    <submittedName>
        <fullName evidence="4">Dysbindin-like isoform X1</fullName>
    </submittedName>
</protein>
<name>A0ABM1BEV1_LIMPO</name>
<dbReference type="GeneID" id="106464943"/>
<dbReference type="InterPro" id="IPR007531">
    <property type="entry name" value="Dysbindin"/>
</dbReference>
<keyword evidence="3" id="KW-1185">Reference proteome</keyword>
<evidence type="ECO:0000313" key="4">
    <source>
        <dbReference type="RefSeq" id="XP_013780570.1"/>
    </source>
</evidence>
<evidence type="ECO:0000313" key="3">
    <source>
        <dbReference type="Proteomes" id="UP000694941"/>
    </source>
</evidence>
<feature type="compositionally biased region" description="Acidic residues" evidence="2">
    <location>
        <begin position="261"/>
        <end position="274"/>
    </location>
</feature>
<evidence type="ECO:0000256" key="2">
    <source>
        <dbReference type="SAM" id="MobiDB-lite"/>
    </source>
</evidence>
<dbReference type="Proteomes" id="UP000694941">
    <property type="component" value="Unplaced"/>
</dbReference>